<gene>
    <name evidence="3" type="ORF">SAMN02745190_00086</name>
</gene>
<dbReference type="EMBL" id="FQUG01000002">
    <property type="protein sequence ID" value="SHE29966.1"/>
    <property type="molecule type" value="Genomic_DNA"/>
</dbReference>
<dbReference type="Gene3D" id="3.30.910.20">
    <property type="entry name" value="Skp domain"/>
    <property type="match status" value="1"/>
</dbReference>
<accession>A0A1M4SCL9</accession>
<dbReference type="AlphaFoldDB" id="A0A1M4SCL9"/>
<feature type="signal peptide" evidence="2">
    <location>
        <begin position="1"/>
        <end position="29"/>
    </location>
</feature>
<feature type="chain" id="PRO_5012883440" evidence="2">
    <location>
        <begin position="30"/>
        <end position="147"/>
    </location>
</feature>
<dbReference type="InterPro" id="IPR005632">
    <property type="entry name" value="Chaperone_Skp"/>
</dbReference>
<reference evidence="3 4" key="1">
    <citation type="submission" date="2016-11" db="EMBL/GenBank/DDBJ databases">
        <authorList>
            <person name="Jaros S."/>
            <person name="Januszkiewicz K."/>
            <person name="Wedrychowicz H."/>
        </authorList>
    </citation>
    <scope>NUCLEOTIDE SEQUENCE [LARGE SCALE GENOMIC DNA]</scope>
    <source>
        <strain evidence="3 4">DSM 10502</strain>
    </source>
</reference>
<evidence type="ECO:0000256" key="1">
    <source>
        <dbReference type="SAM" id="Coils"/>
    </source>
</evidence>
<dbReference type="RefSeq" id="WP_072934220.1">
    <property type="nucleotide sequence ID" value="NZ_FQUG01000002.1"/>
</dbReference>
<dbReference type="SUPFAM" id="SSF111384">
    <property type="entry name" value="OmpH-like"/>
    <property type="match status" value="1"/>
</dbReference>
<proteinExistence type="predicted"/>
<evidence type="ECO:0000313" key="3">
    <source>
        <dbReference type="EMBL" id="SHE29966.1"/>
    </source>
</evidence>
<dbReference type="PROSITE" id="PS51257">
    <property type="entry name" value="PROKAR_LIPOPROTEIN"/>
    <property type="match status" value="1"/>
</dbReference>
<name>A0A1M4SCL9_9FIRM</name>
<feature type="coiled-coil region" evidence="1">
    <location>
        <begin position="39"/>
        <end position="100"/>
    </location>
</feature>
<evidence type="ECO:0000313" key="4">
    <source>
        <dbReference type="Proteomes" id="UP000184404"/>
    </source>
</evidence>
<protein>
    <submittedName>
        <fullName evidence="3">Outer membrane protein (OmpH-like)</fullName>
    </submittedName>
</protein>
<dbReference type="Proteomes" id="UP000184404">
    <property type="component" value="Unassembled WGS sequence"/>
</dbReference>
<dbReference type="OrthoDB" id="1629141at2"/>
<dbReference type="STRING" id="1123243.SAMN02745190_00086"/>
<keyword evidence="1" id="KW-0175">Coiled coil</keyword>
<sequence length="147" mass="16063">MRFGKKSGLIAGAVLLASVLMTGCGGNQASVGYFNAERIDKESEALKAIEAEANEKLAEAQKEAIALQGKRAEMSDEDFMKAQQAQMLKMQALNQKYQIEIQQKVQQALETISKEKKLDAVMANSNMQKAVILGGVDITDDLIQKLK</sequence>
<keyword evidence="2" id="KW-0732">Signal</keyword>
<evidence type="ECO:0000256" key="2">
    <source>
        <dbReference type="SAM" id="SignalP"/>
    </source>
</evidence>
<keyword evidence="4" id="KW-1185">Reference proteome</keyword>
<organism evidence="3 4">
    <name type="scientific">Schwartzia succinivorans DSM 10502</name>
    <dbReference type="NCBI Taxonomy" id="1123243"/>
    <lineage>
        <taxon>Bacteria</taxon>
        <taxon>Bacillati</taxon>
        <taxon>Bacillota</taxon>
        <taxon>Negativicutes</taxon>
        <taxon>Selenomonadales</taxon>
        <taxon>Selenomonadaceae</taxon>
        <taxon>Schwartzia</taxon>
    </lineage>
</organism>
<dbReference type="SMART" id="SM00935">
    <property type="entry name" value="OmpH"/>
    <property type="match status" value="1"/>
</dbReference>
<dbReference type="InterPro" id="IPR024930">
    <property type="entry name" value="Skp_dom_sf"/>
</dbReference>
<dbReference type="GO" id="GO:0051082">
    <property type="term" value="F:unfolded protein binding"/>
    <property type="evidence" value="ECO:0007669"/>
    <property type="project" value="InterPro"/>
</dbReference>